<dbReference type="EC" id="2.7.13.3" evidence="3"/>
<dbReference type="CDD" id="cd00082">
    <property type="entry name" value="HisKA"/>
    <property type="match status" value="1"/>
</dbReference>
<reference evidence="11 12" key="1">
    <citation type="journal article" date="2016" name="Nat. Microbiol.">
        <title>The Mouse Intestinal Bacterial Collection (miBC) provides host-specific insight into cultured diversity and functional potential of the gut microbiota.</title>
        <authorList>
            <person name="Lagkouvardos I."/>
            <person name="Pukall R."/>
            <person name="Abt B."/>
            <person name="Foesel B.U."/>
            <person name="Meier-Kolthoff J.P."/>
            <person name="Kumar N."/>
            <person name="Bresciani A."/>
            <person name="Martinez I."/>
            <person name="Just S."/>
            <person name="Ziegler C."/>
            <person name="Brugiroux S."/>
            <person name="Garzetti D."/>
            <person name="Wenning M."/>
            <person name="Bui T.P."/>
            <person name="Wang J."/>
            <person name="Hugenholtz F."/>
            <person name="Plugge C.M."/>
            <person name="Peterson D.A."/>
            <person name="Hornef M.W."/>
            <person name="Baines J.F."/>
            <person name="Smidt H."/>
            <person name="Walter J."/>
            <person name="Kristiansen K."/>
            <person name="Nielsen H.B."/>
            <person name="Haller D."/>
            <person name="Overmann J."/>
            <person name="Stecher B."/>
            <person name="Clavel T."/>
        </authorList>
    </citation>
    <scope>NUCLEOTIDE SEQUENCE [LARGE SCALE GENOMIC DNA]</scope>
    <source>
        <strain evidence="11 12">DSM 28560</strain>
    </source>
</reference>
<evidence type="ECO:0000256" key="3">
    <source>
        <dbReference type="ARBA" id="ARBA00012438"/>
    </source>
</evidence>
<keyword evidence="4" id="KW-0597">Phosphoprotein</keyword>
<evidence type="ECO:0000256" key="1">
    <source>
        <dbReference type="ARBA" id="ARBA00000085"/>
    </source>
</evidence>
<dbReference type="SMART" id="SM00388">
    <property type="entry name" value="HisKA"/>
    <property type="match status" value="1"/>
</dbReference>
<sequence length="412" mass="46146">MKRNAVRMKITLWYALIILLLMVGPLTALVFTAEKVSWNRAEGNLKESLHDFMEEIDIHADGYETEEDTEYYDDGVSFSIYDEGGKLREGNVPVHFPEDTVLKSGEVQSVSSVDRKWITYDEAYRTEGQIIWFRAVGSAGDLSMMGQVLLTLVLDITPVLAVLAIVGGYVITGRTLKPVEEALERERVFTADVSHELRTPVSVITSESEFALMPETSKEEMQESLSVILKQVGRMSDLIEQLLVLSRGEAGVQKLQMKEVDMSVLAQLTAEEMGEKAEAEGIRIVTDISPSLKVRGSEEMLMRLFINLLENSIRYGKKGGTVLVSLTCDGNFVKGCVEDDGCGIKKEDLPHIWERFYQADAVRTKDGRRGVGLGLPMVQWIVKVHRGRIQAESRLDEGTRFTFWLPVSESGR</sequence>
<accession>A0A4R4FCD4</accession>
<proteinExistence type="predicted"/>
<name>A0A4R4FCD4_9FIRM</name>
<dbReference type="FunFam" id="1.10.287.130:FF:000001">
    <property type="entry name" value="Two-component sensor histidine kinase"/>
    <property type="match status" value="1"/>
</dbReference>
<keyword evidence="6 11" id="KW-0418">Kinase</keyword>
<dbReference type="FunFam" id="3.30.565.10:FF:000006">
    <property type="entry name" value="Sensor histidine kinase WalK"/>
    <property type="match status" value="1"/>
</dbReference>
<dbReference type="SUPFAM" id="SSF47384">
    <property type="entry name" value="Homodimeric domain of signal transducing histidine kinase"/>
    <property type="match status" value="1"/>
</dbReference>
<dbReference type="CDD" id="cd00075">
    <property type="entry name" value="HATPase"/>
    <property type="match status" value="1"/>
</dbReference>
<comment type="catalytic activity">
    <reaction evidence="1">
        <text>ATP + protein L-histidine = ADP + protein N-phospho-L-histidine.</text>
        <dbReference type="EC" id="2.7.13.3"/>
    </reaction>
</comment>
<organism evidence="11 12">
    <name type="scientific">Extibacter muris</name>
    <dbReference type="NCBI Taxonomy" id="1796622"/>
    <lineage>
        <taxon>Bacteria</taxon>
        <taxon>Bacillati</taxon>
        <taxon>Bacillota</taxon>
        <taxon>Clostridia</taxon>
        <taxon>Lachnospirales</taxon>
        <taxon>Lachnospiraceae</taxon>
        <taxon>Extibacter</taxon>
    </lineage>
</organism>
<dbReference type="Proteomes" id="UP000295710">
    <property type="component" value="Unassembled WGS sequence"/>
</dbReference>
<dbReference type="InterPro" id="IPR036097">
    <property type="entry name" value="HisK_dim/P_sf"/>
</dbReference>
<feature type="domain" description="Histidine kinase" evidence="10">
    <location>
        <begin position="192"/>
        <end position="409"/>
    </location>
</feature>
<evidence type="ECO:0000256" key="6">
    <source>
        <dbReference type="ARBA" id="ARBA00022777"/>
    </source>
</evidence>
<feature type="transmembrane region" description="Helical" evidence="9">
    <location>
        <begin position="148"/>
        <end position="171"/>
    </location>
</feature>
<dbReference type="PANTHER" id="PTHR43711">
    <property type="entry name" value="TWO-COMPONENT HISTIDINE KINASE"/>
    <property type="match status" value="1"/>
</dbReference>
<evidence type="ECO:0000313" key="11">
    <source>
        <dbReference type="EMBL" id="TDA21232.1"/>
    </source>
</evidence>
<dbReference type="Gene3D" id="1.10.287.130">
    <property type="match status" value="1"/>
</dbReference>
<dbReference type="InterPro" id="IPR036890">
    <property type="entry name" value="HATPase_C_sf"/>
</dbReference>
<dbReference type="Pfam" id="PF00512">
    <property type="entry name" value="HisKA"/>
    <property type="match status" value="1"/>
</dbReference>
<evidence type="ECO:0000256" key="9">
    <source>
        <dbReference type="SAM" id="Phobius"/>
    </source>
</evidence>
<dbReference type="GO" id="GO:0016020">
    <property type="term" value="C:membrane"/>
    <property type="evidence" value="ECO:0007669"/>
    <property type="project" value="UniProtKB-SubCell"/>
</dbReference>
<protein>
    <recommendedName>
        <fullName evidence="3">histidine kinase</fullName>
        <ecNumber evidence="3">2.7.13.3</ecNumber>
    </recommendedName>
</protein>
<dbReference type="Gene3D" id="3.30.565.10">
    <property type="entry name" value="Histidine kinase-like ATPase, C-terminal domain"/>
    <property type="match status" value="1"/>
</dbReference>
<keyword evidence="12" id="KW-1185">Reference proteome</keyword>
<dbReference type="Pfam" id="PF02518">
    <property type="entry name" value="HATPase_c"/>
    <property type="match status" value="1"/>
</dbReference>
<dbReference type="InterPro" id="IPR005467">
    <property type="entry name" value="His_kinase_dom"/>
</dbReference>
<comment type="subcellular location">
    <subcellularLocation>
        <location evidence="2">Membrane</location>
    </subcellularLocation>
</comment>
<dbReference type="PANTHER" id="PTHR43711:SF1">
    <property type="entry name" value="HISTIDINE KINASE 1"/>
    <property type="match status" value="1"/>
</dbReference>
<keyword evidence="5" id="KW-0808">Transferase</keyword>
<dbReference type="InterPro" id="IPR004358">
    <property type="entry name" value="Sig_transdc_His_kin-like_C"/>
</dbReference>
<dbReference type="PRINTS" id="PR00344">
    <property type="entry name" value="BCTRLSENSOR"/>
</dbReference>
<feature type="transmembrane region" description="Helical" evidence="9">
    <location>
        <begin position="12"/>
        <end position="33"/>
    </location>
</feature>
<dbReference type="InterPro" id="IPR050736">
    <property type="entry name" value="Sensor_HK_Regulatory"/>
</dbReference>
<dbReference type="SUPFAM" id="SSF55874">
    <property type="entry name" value="ATPase domain of HSP90 chaperone/DNA topoisomerase II/histidine kinase"/>
    <property type="match status" value="1"/>
</dbReference>
<evidence type="ECO:0000256" key="7">
    <source>
        <dbReference type="ARBA" id="ARBA00023012"/>
    </source>
</evidence>
<comment type="caution">
    <text evidence="11">The sequence shown here is derived from an EMBL/GenBank/DDBJ whole genome shotgun (WGS) entry which is preliminary data.</text>
</comment>
<dbReference type="GO" id="GO:0000155">
    <property type="term" value="F:phosphorelay sensor kinase activity"/>
    <property type="evidence" value="ECO:0007669"/>
    <property type="project" value="InterPro"/>
</dbReference>
<keyword evidence="7" id="KW-0902">Two-component regulatory system</keyword>
<dbReference type="RefSeq" id="WP_132278528.1">
    <property type="nucleotide sequence ID" value="NZ_JAOBST010000017.1"/>
</dbReference>
<dbReference type="SMART" id="SM00387">
    <property type="entry name" value="HATPase_c"/>
    <property type="match status" value="1"/>
</dbReference>
<keyword evidence="8 9" id="KW-0472">Membrane</keyword>
<dbReference type="InterPro" id="IPR003594">
    <property type="entry name" value="HATPase_dom"/>
</dbReference>
<evidence type="ECO:0000256" key="5">
    <source>
        <dbReference type="ARBA" id="ARBA00022679"/>
    </source>
</evidence>
<evidence type="ECO:0000259" key="10">
    <source>
        <dbReference type="PROSITE" id="PS50109"/>
    </source>
</evidence>
<evidence type="ECO:0000256" key="2">
    <source>
        <dbReference type="ARBA" id="ARBA00004370"/>
    </source>
</evidence>
<evidence type="ECO:0000313" key="12">
    <source>
        <dbReference type="Proteomes" id="UP000295710"/>
    </source>
</evidence>
<evidence type="ECO:0000256" key="4">
    <source>
        <dbReference type="ARBA" id="ARBA00022553"/>
    </source>
</evidence>
<evidence type="ECO:0000256" key="8">
    <source>
        <dbReference type="ARBA" id="ARBA00023136"/>
    </source>
</evidence>
<dbReference type="EMBL" id="SMMX01000010">
    <property type="protein sequence ID" value="TDA21232.1"/>
    <property type="molecule type" value="Genomic_DNA"/>
</dbReference>
<dbReference type="PROSITE" id="PS50109">
    <property type="entry name" value="HIS_KIN"/>
    <property type="match status" value="1"/>
</dbReference>
<dbReference type="AlphaFoldDB" id="A0A4R4FCD4"/>
<keyword evidence="9" id="KW-0812">Transmembrane</keyword>
<gene>
    <name evidence="11" type="ORF">E1963_12765</name>
</gene>
<dbReference type="InterPro" id="IPR003661">
    <property type="entry name" value="HisK_dim/P_dom"/>
</dbReference>
<keyword evidence="9" id="KW-1133">Transmembrane helix</keyword>